<keyword evidence="5 8" id="KW-0472">Membrane</keyword>
<evidence type="ECO:0000256" key="8">
    <source>
        <dbReference type="SAM" id="Phobius"/>
    </source>
</evidence>
<feature type="compositionally biased region" description="Basic and acidic residues" evidence="7">
    <location>
        <begin position="279"/>
        <end position="292"/>
    </location>
</feature>
<evidence type="ECO:0000313" key="10">
    <source>
        <dbReference type="Proteomes" id="UP000295764"/>
    </source>
</evidence>
<dbReference type="InterPro" id="IPR001626">
    <property type="entry name" value="ABC_TroCD"/>
</dbReference>
<comment type="caution">
    <text evidence="9">The sequence shown here is derived from an EMBL/GenBank/DDBJ whole genome shotgun (WGS) entry which is preliminary data.</text>
</comment>
<protein>
    <submittedName>
        <fullName evidence="9">Zinc/manganese transport system permease protein</fullName>
    </submittedName>
</protein>
<accession>A0A4R6DGZ6</accession>
<dbReference type="GO" id="GO:0055085">
    <property type="term" value="P:transmembrane transport"/>
    <property type="evidence" value="ECO:0007669"/>
    <property type="project" value="InterPro"/>
</dbReference>
<dbReference type="OrthoDB" id="2375762at2"/>
<dbReference type="RefSeq" id="WP_133519924.1">
    <property type="nucleotide sequence ID" value="NZ_SNVW01000006.1"/>
</dbReference>
<feature type="transmembrane region" description="Helical" evidence="8">
    <location>
        <begin position="253"/>
        <end position="272"/>
    </location>
</feature>
<keyword evidence="6" id="KW-0813">Transport</keyword>
<evidence type="ECO:0000256" key="6">
    <source>
        <dbReference type="RuleBase" id="RU003943"/>
    </source>
</evidence>
<gene>
    <name evidence="9" type="ORF">EDF64_106110</name>
</gene>
<feature type="transmembrane region" description="Helical" evidence="8">
    <location>
        <begin position="138"/>
        <end position="159"/>
    </location>
</feature>
<keyword evidence="4 8" id="KW-1133">Transmembrane helix</keyword>
<name>A0A4R6DGZ6_9MICO</name>
<feature type="region of interest" description="Disordered" evidence="7">
    <location>
        <begin position="279"/>
        <end position="315"/>
    </location>
</feature>
<feature type="transmembrane region" description="Helical" evidence="8">
    <location>
        <begin position="98"/>
        <end position="118"/>
    </location>
</feature>
<comment type="subcellular location">
    <subcellularLocation>
        <location evidence="6">Cell membrane</location>
        <topology evidence="6">Multi-pass membrane protein</topology>
    </subcellularLocation>
    <subcellularLocation>
        <location evidence="1">Membrane</location>
        <topology evidence="1">Multi-pass membrane protein</topology>
    </subcellularLocation>
</comment>
<evidence type="ECO:0000256" key="5">
    <source>
        <dbReference type="ARBA" id="ARBA00023136"/>
    </source>
</evidence>
<evidence type="ECO:0000256" key="1">
    <source>
        <dbReference type="ARBA" id="ARBA00004141"/>
    </source>
</evidence>
<evidence type="ECO:0000256" key="4">
    <source>
        <dbReference type="ARBA" id="ARBA00022989"/>
    </source>
</evidence>
<dbReference type="InterPro" id="IPR037294">
    <property type="entry name" value="ABC_BtuC-like"/>
</dbReference>
<dbReference type="Proteomes" id="UP000295764">
    <property type="component" value="Unassembled WGS sequence"/>
</dbReference>
<dbReference type="EMBL" id="SNVW01000006">
    <property type="protein sequence ID" value="TDN43937.1"/>
    <property type="molecule type" value="Genomic_DNA"/>
</dbReference>
<feature type="transmembrane region" description="Helical" evidence="8">
    <location>
        <begin position="24"/>
        <end position="43"/>
    </location>
</feature>
<feature type="transmembrane region" description="Helical" evidence="8">
    <location>
        <begin position="225"/>
        <end position="247"/>
    </location>
</feature>
<dbReference type="PANTHER" id="PTHR30477">
    <property type="entry name" value="ABC-TRANSPORTER METAL-BINDING PROTEIN"/>
    <property type="match status" value="1"/>
</dbReference>
<proteinExistence type="inferred from homology"/>
<evidence type="ECO:0000256" key="3">
    <source>
        <dbReference type="ARBA" id="ARBA00022692"/>
    </source>
</evidence>
<dbReference type="PANTHER" id="PTHR30477:SF0">
    <property type="entry name" value="METAL TRANSPORT SYSTEM MEMBRANE PROTEIN TM_0125-RELATED"/>
    <property type="match status" value="1"/>
</dbReference>
<sequence length="315" mass="32443">MDVWSTIFSFQDYGELVVLVQNSIWAGAVLGIVGGLIGPFVVARNMPFAVHGISELSFAGASASLLLGVNVVTGSLVGSVLAALLIGLLGSKARDRNSIIAVLMPFGLGLGILCLALYKGRAANKFGLLTGQIVSVDNPQLTFLIVIAAIVVATLLVIWRPLMFSSVDPDVAAAAGVPVRTLALVFMLALGLATAVSVQIVGALLVLSLLVTPAAAALRLSSHPVVVPILSTVFAVASVVGGILLALGGGLPISPYVTTISFVIWVVCRIVGGRRDRRGRDRIADRDQHDGGAPRLQSASPDPSSDAGRKEGVTA</sequence>
<reference evidence="9 10" key="1">
    <citation type="submission" date="2019-03" db="EMBL/GenBank/DDBJ databases">
        <title>Genomic analyses of the natural microbiome of Caenorhabditis elegans.</title>
        <authorList>
            <person name="Samuel B."/>
        </authorList>
    </citation>
    <scope>NUCLEOTIDE SEQUENCE [LARGE SCALE GENOMIC DNA]</scope>
    <source>
        <strain evidence="9 10">JUb65</strain>
    </source>
</reference>
<dbReference type="AlphaFoldDB" id="A0A4R6DGZ6"/>
<keyword evidence="3 6" id="KW-0812">Transmembrane</keyword>
<evidence type="ECO:0000256" key="2">
    <source>
        <dbReference type="ARBA" id="ARBA00008034"/>
    </source>
</evidence>
<dbReference type="Pfam" id="PF00950">
    <property type="entry name" value="ABC-3"/>
    <property type="match status" value="1"/>
</dbReference>
<dbReference type="SUPFAM" id="SSF81345">
    <property type="entry name" value="ABC transporter involved in vitamin B12 uptake, BtuC"/>
    <property type="match status" value="1"/>
</dbReference>
<feature type="transmembrane region" description="Helical" evidence="8">
    <location>
        <begin position="63"/>
        <end position="86"/>
    </location>
</feature>
<dbReference type="Gene3D" id="1.10.3470.10">
    <property type="entry name" value="ABC transporter involved in vitamin B12 uptake, BtuC"/>
    <property type="match status" value="1"/>
</dbReference>
<comment type="similarity">
    <text evidence="2 6">Belongs to the ABC-3 integral membrane protein family.</text>
</comment>
<evidence type="ECO:0000313" key="9">
    <source>
        <dbReference type="EMBL" id="TDN43937.1"/>
    </source>
</evidence>
<evidence type="ECO:0000256" key="7">
    <source>
        <dbReference type="SAM" id="MobiDB-lite"/>
    </source>
</evidence>
<organism evidence="9 10">
    <name type="scientific">Curtobacterium flaccumfaciens</name>
    <dbReference type="NCBI Taxonomy" id="2035"/>
    <lineage>
        <taxon>Bacteria</taxon>
        <taxon>Bacillati</taxon>
        <taxon>Actinomycetota</taxon>
        <taxon>Actinomycetes</taxon>
        <taxon>Micrococcales</taxon>
        <taxon>Microbacteriaceae</taxon>
        <taxon>Curtobacterium</taxon>
    </lineage>
</organism>
<dbReference type="GO" id="GO:0043190">
    <property type="term" value="C:ATP-binding cassette (ABC) transporter complex"/>
    <property type="evidence" value="ECO:0007669"/>
    <property type="project" value="InterPro"/>
</dbReference>